<evidence type="ECO:0000313" key="2">
    <source>
        <dbReference type="Proteomes" id="UP001151760"/>
    </source>
</evidence>
<protein>
    <submittedName>
        <fullName evidence="1">Uncharacterized protein</fullName>
    </submittedName>
</protein>
<reference evidence="1" key="1">
    <citation type="journal article" date="2022" name="Int. J. Mol. Sci.">
        <title>Draft Genome of Tanacetum Coccineum: Genomic Comparison of Closely Related Tanacetum-Family Plants.</title>
        <authorList>
            <person name="Yamashiro T."/>
            <person name="Shiraishi A."/>
            <person name="Nakayama K."/>
            <person name="Satake H."/>
        </authorList>
    </citation>
    <scope>NUCLEOTIDE SEQUENCE</scope>
</reference>
<dbReference type="EMBL" id="BQNB010013259">
    <property type="protein sequence ID" value="GJT13786.1"/>
    <property type="molecule type" value="Genomic_DNA"/>
</dbReference>
<keyword evidence="2" id="KW-1185">Reference proteome</keyword>
<name>A0ABQ5BJG3_9ASTR</name>
<proteinExistence type="predicted"/>
<dbReference type="Proteomes" id="UP001151760">
    <property type="component" value="Unassembled WGS sequence"/>
</dbReference>
<comment type="caution">
    <text evidence="1">The sequence shown here is derived from an EMBL/GenBank/DDBJ whole genome shotgun (WGS) entry which is preliminary data.</text>
</comment>
<reference evidence="1" key="2">
    <citation type="submission" date="2022-01" db="EMBL/GenBank/DDBJ databases">
        <authorList>
            <person name="Yamashiro T."/>
            <person name="Shiraishi A."/>
            <person name="Satake H."/>
            <person name="Nakayama K."/>
        </authorList>
    </citation>
    <scope>NUCLEOTIDE SEQUENCE</scope>
</reference>
<evidence type="ECO:0000313" key="1">
    <source>
        <dbReference type="EMBL" id="GJT13786.1"/>
    </source>
</evidence>
<organism evidence="1 2">
    <name type="scientific">Tanacetum coccineum</name>
    <dbReference type="NCBI Taxonomy" id="301880"/>
    <lineage>
        <taxon>Eukaryota</taxon>
        <taxon>Viridiplantae</taxon>
        <taxon>Streptophyta</taxon>
        <taxon>Embryophyta</taxon>
        <taxon>Tracheophyta</taxon>
        <taxon>Spermatophyta</taxon>
        <taxon>Magnoliopsida</taxon>
        <taxon>eudicotyledons</taxon>
        <taxon>Gunneridae</taxon>
        <taxon>Pentapetalae</taxon>
        <taxon>asterids</taxon>
        <taxon>campanulids</taxon>
        <taxon>Asterales</taxon>
        <taxon>Asteraceae</taxon>
        <taxon>Asteroideae</taxon>
        <taxon>Anthemideae</taxon>
        <taxon>Anthemidinae</taxon>
        <taxon>Tanacetum</taxon>
    </lineage>
</organism>
<gene>
    <name evidence="1" type="ORF">Tco_0860828</name>
</gene>
<sequence>MEERKHFKLYENTKTHCGSIYWEPHIEGILIPVERTYFDTLDEAIDMYMSNTEMGGFEVKKSGQRKTKSGVVKHKYVMSNKEEIPKGTTWCLFHLLVPIITESGYCNEKTNEYTKTTCPKNPKAKRKKKATPIIDV</sequence>
<accession>A0ABQ5BJG3</accession>